<sequence>MLGYNFSSIGISSFSELTVATQLMSANVSWSLAIHCTPDKNFSVKSYAVLILATPSGLKDVSLPKNIRSSFSLSAGYRMALSKCSFKSIRALFSGSLGYRGLSLAYLFTKYVIIA</sequence>
<protein>
    <submittedName>
        <fullName evidence="1">Uncharacterized protein</fullName>
    </submittedName>
</protein>
<evidence type="ECO:0000313" key="1">
    <source>
        <dbReference type="EMBL" id="CAD0204916.1"/>
    </source>
</evidence>
<gene>
    <name evidence="1" type="ORF">CINC_LOCUS7221</name>
</gene>
<dbReference type="AlphaFoldDB" id="A0A9N8KXW5"/>
<organism evidence="1 2">
    <name type="scientific">Chrysodeixis includens</name>
    <name type="common">Soybean looper</name>
    <name type="synonym">Pseudoplusia includens</name>
    <dbReference type="NCBI Taxonomy" id="689277"/>
    <lineage>
        <taxon>Eukaryota</taxon>
        <taxon>Metazoa</taxon>
        <taxon>Ecdysozoa</taxon>
        <taxon>Arthropoda</taxon>
        <taxon>Hexapoda</taxon>
        <taxon>Insecta</taxon>
        <taxon>Pterygota</taxon>
        <taxon>Neoptera</taxon>
        <taxon>Endopterygota</taxon>
        <taxon>Lepidoptera</taxon>
        <taxon>Glossata</taxon>
        <taxon>Ditrysia</taxon>
        <taxon>Noctuoidea</taxon>
        <taxon>Noctuidae</taxon>
        <taxon>Plusiinae</taxon>
        <taxon>Chrysodeixis</taxon>
    </lineage>
</organism>
<reference evidence="1" key="1">
    <citation type="submission" date="2021-12" db="EMBL/GenBank/DDBJ databases">
        <authorList>
            <person name="King R."/>
        </authorList>
    </citation>
    <scope>NUCLEOTIDE SEQUENCE</scope>
</reference>
<accession>A0A9N8KXW5</accession>
<proteinExistence type="predicted"/>
<dbReference type="EMBL" id="LR824025">
    <property type="protein sequence ID" value="CAD0204916.1"/>
    <property type="molecule type" value="Genomic_DNA"/>
</dbReference>
<keyword evidence="2" id="KW-1185">Reference proteome</keyword>
<name>A0A9N8KXW5_CHRIL</name>
<evidence type="ECO:0000313" key="2">
    <source>
        <dbReference type="Proteomes" id="UP001154114"/>
    </source>
</evidence>
<dbReference type="Proteomes" id="UP001154114">
    <property type="component" value="Chromosome 22"/>
</dbReference>